<comment type="cofactor">
    <cofactor evidence="1">
        <name>pyridoxal 5'-phosphate</name>
        <dbReference type="ChEBI" id="CHEBI:597326"/>
    </cofactor>
</comment>
<evidence type="ECO:0000313" key="4">
    <source>
        <dbReference type="EMBL" id="MBC5685421.1"/>
    </source>
</evidence>
<dbReference type="EMBL" id="JACOPG010000001">
    <property type="protein sequence ID" value="MBC5685421.1"/>
    <property type="molecule type" value="Genomic_DNA"/>
</dbReference>
<evidence type="ECO:0000259" key="3">
    <source>
        <dbReference type="Pfam" id="PF00155"/>
    </source>
</evidence>
<dbReference type="PANTHER" id="PTHR42885">
    <property type="entry name" value="HISTIDINOL-PHOSPHATE AMINOTRANSFERASE-RELATED"/>
    <property type="match status" value="1"/>
</dbReference>
<keyword evidence="2" id="KW-0663">Pyridoxal phosphate</keyword>
<dbReference type="CDD" id="cd00609">
    <property type="entry name" value="AAT_like"/>
    <property type="match status" value="1"/>
</dbReference>
<dbReference type="InterPro" id="IPR015424">
    <property type="entry name" value="PyrdxlP-dep_Trfase"/>
</dbReference>
<dbReference type="Pfam" id="PF00155">
    <property type="entry name" value="Aminotran_1_2"/>
    <property type="match status" value="1"/>
</dbReference>
<dbReference type="RefSeq" id="WP_186853744.1">
    <property type="nucleotide sequence ID" value="NZ_JACOPG010000001.1"/>
</dbReference>
<gene>
    <name evidence="4" type="ORF">H8R94_02135</name>
</gene>
<sequence length="354" mass="39584">MHGGDCYRNEVNMDFSINVNPLGIPEEIADAMQQSLTQAMVYPDPQCQALRQAIGRVYQKDAACIVCGNGASDLLLAFARAFMPKKALLPVPGFSGYAYALKSIGCHVALFDTKEDEDFALSEAFLDRIRSEAPDLVILTNPGNPSGHLLSQEFLTKVAWLCRHMNIRLLIDECFIELTGEGKDNSFLKASSGTKNIFILQALTKSMAIPGIRLGYLFCPKEQDAKKVQEQVSEWNVSVIAQRAGIAGMQVLADGTYLSQTRQLLERERAYLTQSLQEIGAKVYPGTANFLLFYEDSIDWYAALLKQKILIRDCSDYAGLSKGFYRIAIRRREENQVLVETMQAVKKGEKVRWK</sequence>
<dbReference type="InterPro" id="IPR004839">
    <property type="entry name" value="Aminotransferase_I/II_large"/>
</dbReference>
<dbReference type="Gene3D" id="3.90.1150.10">
    <property type="entry name" value="Aspartate Aminotransferase, domain 1"/>
    <property type="match status" value="1"/>
</dbReference>
<dbReference type="InterPro" id="IPR015422">
    <property type="entry name" value="PyrdxlP-dep_Trfase_small"/>
</dbReference>
<dbReference type="InterPro" id="IPR015421">
    <property type="entry name" value="PyrdxlP-dep_Trfase_major"/>
</dbReference>
<dbReference type="GO" id="GO:0008483">
    <property type="term" value="F:transaminase activity"/>
    <property type="evidence" value="ECO:0007669"/>
    <property type="project" value="UniProtKB-KW"/>
</dbReference>
<feature type="domain" description="Aminotransferase class I/classII large" evidence="3">
    <location>
        <begin position="13"/>
        <end position="340"/>
    </location>
</feature>
<proteinExistence type="predicted"/>
<evidence type="ECO:0000256" key="2">
    <source>
        <dbReference type="ARBA" id="ARBA00022898"/>
    </source>
</evidence>
<accession>A0ABR7GDA8</accession>
<name>A0ABR7GDA8_9FIRM</name>
<keyword evidence="4" id="KW-0032">Aminotransferase</keyword>
<keyword evidence="4" id="KW-0808">Transferase</keyword>
<keyword evidence="5" id="KW-1185">Reference proteome</keyword>
<dbReference type="Gene3D" id="3.40.640.10">
    <property type="entry name" value="Type I PLP-dependent aspartate aminotransferase-like (Major domain)"/>
    <property type="match status" value="1"/>
</dbReference>
<dbReference type="SUPFAM" id="SSF53383">
    <property type="entry name" value="PLP-dependent transferases"/>
    <property type="match status" value="1"/>
</dbReference>
<evidence type="ECO:0000313" key="5">
    <source>
        <dbReference type="Proteomes" id="UP000643810"/>
    </source>
</evidence>
<organism evidence="4 5">
    <name type="scientific">Roseburia lenta</name>
    <dbReference type="NCBI Taxonomy" id="2763061"/>
    <lineage>
        <taxon>Bacteria</taxon>
        <taxon>Bacillati</taxon>
        <taxon>Bacillota</taxon>
        <taxon>Clostridia</taxon>
        <taxon>Lachnospirales</taxon>
        <taxon>Lachnospiraceae</taxon>
        <taxon>Roseburia</taxon>
    </lineage>
</organism>
<comment type="caution">
    <text evidence="4">The sequence shown here is derived from an EMBL/GenBank/DDBJ whole genome shotgun (WGS) entry which is preliminary data.</text>
</comment>
<dbReference type="Proteomes" id="UP000643810">
    <property type="component" value="Unassembled WGS sequence"/>
</dbReference>
<dbReference type="PANTHER" id="PTHR42885:SF1">
    <property type="entry name" value="THREONINE-PHOSPHATE DECARBOXYLASE"/>
    <property type="match status" value="1"/>
</dbReference>
<protein>
    <submittedName>
        <fullName evidence="4">Aminotransferase class I/II-fold pyridoxal phosphate-dependent enzyme</fullName>
    </submittedName>
</protein>
<evidence type="ECO:0000256" key="1">
    <source>
        <dbReference type="ARBA" id="ARBA00001933"/>
    </source>
</evidence>
<reference evidence="4 5" key="1">
    <citation type="submission" date="2020-08" db="EMBL/GenBank/DDBJ databases">
        <title>Genome public.</title>
        <authorList>
            <person name="Liu C."/>
            <person name="Sun Q."/>
        </authorList>
    </citation>
    <scope>NUCLEOTIDE SEQUENCE [LARGE SCALE GENOMIC DNA]</scope>
    <source>
        <strain evidence="4 5">NSJ-9</strain>
    </source>
</reference>